<dbReference type="SUPFAM" id="SSF53244">
    <property type="entry name" value="MurD-like peptide ligases, peptide-binding domain"/>
    <property type="match status" value="1"/>
</dbReference>
<feature type="non-terminal residue" evidence="1">
    <location>
        <position position="1"/>
    </location>
</feature>
<dbReference type="PANTHER" id="PTHR23135:SF4">
    <property type="entry name" value="UDP-N-ACETYLMURAMOYL-L-ALANYL-D-GLUTAMATE--2,6-DIAMINOPIMELATE LIGASE MURE HOMOLOG, CHLOROPLASTIC"/>
    <property type="match status" value="1"/>
</dbReference>
<organism evidence="1 2">
    <name type="scientific">Candidatus Tagabacteria bacterium CG_4_8_14_3_um_filter_41_8</name>
    <dbReference type="NCBI Taxonomy" id="1975018"/>
    <lineage>
        <taxon>Bacteria</taxon>
        <taxon>Candidatus Tagaibacteriota</taxon>
    </lineage>
</organism>
<dbReference type="Proteomes" id="UP000229041">
    <property type="component" value="Unassembled WGS sequence"/>
</dbReference>
<sequence>EDPRAIAHDIKKGISSGNCEVILDRRKAVNKAFRYAKTGDAVIITGKGAEPWIMGPKGTKIRWDDREVAREELKNLLVK</sequence>
<dbReference type="GO" id="GO:0016881">
    <property type="term" value="F:acid-amino acid ligase activity"/>
    <property type="evidence" value="ECO:0007669"/>
    <property type="project" value="InterPro"/>
</dbReference>
<comment type="caution">
    <text evidence="1">The sequence shown here is derived from an EMBL/GenBank/DDBJ whole genome shotgun (WGS) entry which is preliminary data.</text>
</comment>
<dbReference type="PANTHER" id="PTHR23135">
    <property type="entry name" value="MUR LIGASE FAMILY MEMBER"/>
    <property type="match status" value="1"/>
</dbReference>
<dbReference type="EMBL" id="PFQR01000046">
    <property type="protein sequence ID" value="PJC69758.1"/>
    <property type="molecule type" value="Genomic_DNA"/>
</dbReference>
<evidence type="ECO:0000313" key="2">
    <source>
        <dbReference type="Proteomes" id="UP000229041"/>
    </source>
</evidence>
<protein>
    <submittedName>
        <fullName evidence="1">UDP-N-acetylmuramoyl-L-alanyl-D-glutamate--2, 6-diaminopimelate ligase</fullName>
    </submittedName>
</protein>
<name>A0A2M8G8P9_9BACT</name>
<evidence type="ECO:0000313" key="1">
    <source>
        <dbReference type="EMBL" id="PJC69758.1"/>
    </source>
</evidence>
<keyword evidence="1" id="KW-0436">Ligase</keyword>
<accession>A0A2M8G8P9</accession>
<gene>
    <name evidence="1" type="ORF">CO014_01835</name>
</gene>
<dbReference type="InterPro" id="IPR036615">
    <property type="entry name" value="Mur_ligase_C_dom_sf"/>
</dbReference>
<dbReference type="Gene3D" id="3.90.190.20">
    <property type="entry name" value="Mur ligase, C-terminal domain"/>
    <property type="match status" value="1"/>
</dbReference>
<dbReference type="AlphaFoldDB" id="A0A2M8G8P9"/>
<reference evidence="2" key="1">
    <citation type="submission" date="2017-09" db="EMBL/GenBank/DDBJ databases">
        <title>Depth-based differentiation of microbial function through sediment-hosted aquifers and enrichment of novel symbionts in the deep terrestrial subsurface.</title>
        <authorList>
            <person name="Probst A.J."/>
            <person name="Ladd B."/>
            <person name="Jarett J.K."/>
            <person name="Geller-Mcgrath D.E."/>
            <person name="Sieber C.M.K."/>
            <person name="Emerson J.B."/>
            <person name="Anantharaman K."/>
            <person name="Thomas B.C."/>
            <person name="Malmstrom R."/>
            <person name="Stieglmeier M."/>
            <person name="Klingl A."/>
            <person name="Woyke T."/>
            <person name="Ryan C.M."/>
            <person name="Banfield J.F."/>
        </authorList>
    </citation>
    <scope>NUCLEOTIDE SEQUENCE [LARGE SCALE GENOMIC DNA]</scope>
</reference>
<proteinExistence type="predicted"/>